<keyword evidence="7" id="KW-0732">Signal</keyword>
<feature type="domain" description="EGF-like" evidence="15">
    <location>
        <begin position="214"/>
        <end position="250"/>
    </location>
</feature>
<dbReference type="Proteomes" id="UP000887013">
    <property type="component" value="Unassembled WGS sequence"/>
</dbReference>
<comment type="subcellular location">
    <subcellularLocation>
        <location evidence="1">Cell membrane</location>
        <topology evidence="1">Single-pass type I membrane protein</topology>
    </subcellularLocation>
</comment>
<keyword evidence="3" id="KW-1003">Cell membrane</keyword>
<evidence type="ECO:0000259" key="15">
    <source>
        <dbReference type="PROSITE" id="PS50026"/>
    </source>
</evidence>
<dbReference type="PANTHER" id="PTHR24049">
    <property type="entry name" value="CRUMBS FAMILY MEMBER"/>
    <property type="match status" value="1"/>
</dbReference>
<dbReference type="PROSITE" id="PS01186">
    <property type="entry name" value="EGF_2"/>
    <property type="match status" value="1"/>
</dbReference>
<evidence type="ECO:0000256" key="7">
    <source>
        <dbReference type="ARBA" id="ARBA00022729"/>
    </source>
</evidence>
<feature type="disulfide bond" evidence="14">
    <location>
        <begin position="240"/>
        <end position="249"/>
    </location>
</feature>
<sequence length="281" mass="30886">PCTDNPCLNGGTCRLEKKNFKCDCLAQYMGIKCEIDLCHPDQCKNGGICSVRGNTFFCQCQGKYFGERCERECRCENGKCRLTAIGQEVCDCLPEFGKYSDNFCKACGCGTGANCTFNMESFSDDKYCICPDGSKLKNIHCESPCKINPCKNGGICISDGSPKTQCECKLPYTGSTCEQDLCSNNPCQNGGICKIEGTFFECACKTPYFGQICEKDPCSDNPCLNGGTCRLERNSFQCDCPTPYTGNTCEKDPCSDNPCLNGGKCRLERNSFKYDCSIPYS</sequence>
<protein>
    <submittedName>
        <fullName evidence="16">Sushi, nidogen and EGF-like domain-containing protein 1</fullName>
    </submittedName>
</protein>
<keyword evidence="10" id="KW-1133">Transmembrane helix</keyword>
<evidence type="ECO:0000256" key="6">
    <source>
        <dbReference type="ARBA" id="ARBA00022723"/>
    </source>
</evidence>
<dbReference type="InterPro" id="IPR000742">
    <property type="entry name" value="EGF"/>
</dbReference>
<evidence type="ECO:0000256" key="11">
    <source>
        <dbReference type="ARBA" id="ARBA00023136"/>
    </source>
</evidence>
<evidence type="ECO:0000256" key="1">
    <source>
        <dbReference type="ARBA" id="ARBA00004251"/>
    </source>
</evidence>
<organism evidence="16 17">
    <name type="scientific">Nephila pilipes</name>
    <name type="common">Giant wood spider</name>
    <name type="synonym">Nephila maculata</name>
    <dbReference type="NCBI Taxonomy" id="299642"/>
    <lineage>
        <taxon>Eukaryota</taxon>
        <taxon>Metazoa</taxon>
        <taxon>Ecdysozoa</taxon>
        <taxon>Arthropoda</taxon>
        <taxon>Chelicerata</taxon>
        <taxon>Arachnida</taxon>
        <taxon>Araneae</taxon>
        <taxon>Araneomorphae</taxon>
        <taxon>Entelegynae</taxon>
        <taxon>Araneoidea</taxon>
        <taxon>Nephilidae</taxon>
        <taxon>Nephila</taxon>
    </lineage>
</organism>
<feature type="domain" description="EGF-like" evidence="15">
    <location>
        <begin position="179"/>
        <end position="211"/>
    </location>
</feature>
<dbReference type="AlphaFoldDB" id="A0A8X6NGE3"/>
<evidence type="ECO:0000256" key="3">
    <source>
        <dbReference type="ARBA" id="ARBA00022475"/>
    </source>
</evidence>
<evidence type="ECO:0000256" key="14">
    <source>
        <dbReference type="PROSITE-ProRule" id="PRU00076"/>
    </source>
</evidence>
<evidence type="ECO:0000256" key="9">
    <source>
        <dbReference type="ARBA" id="ARBA00022837"/>
    </source>
</evidence>
<evidence type="ECO:0000313" key="17">
    <source>
        <dbReference type="Proteomes" id="UP000887013"/>
    </source>
</evidence>
<dbReference type="InterPro" id="IPR051022">
    <property type="entry name" value="Notch_Cell-Fate_Det"/>
</dbReference>
<comment type="caution">
    <text evidence="16">The sequence shown here is derived from an EMBL/GenBank/DDBJ whole genome shotgun (WGS) entry which is preliminary data.</text>
</comment>
<evidence type="ECO:0000256" key="8">
    <source>
        <dbReference type="ARBA" id="ARBA00022737"/>
    </source>
</evidence>
<reference evidence="16" key="1">
    <citation type="submission" date="2020-08" db="EMBL/GenBank/DDBJ databases">
        <title>Multicomponent nature underlies the extraordinary mechanical properties of spider dragline silk.</title>
        <authorList>
            <person name="Kono N."/>
            <person name="Nakamura H."/>
            <person name="Mori M."/>
            <person name="Yoshida Y."/>
            <person name="Ohtoshi R."/>
            <person name="Malay A.D."/>
            <person name="Moran D.A.P."/>
            <person name="Tomita M."/>
            <person name="Numata K."/>
            <person name="Arakawa K."/>
        </authorList>
    </citation>
    <scope>NUCLEOTIDE SEQUENCE</scope>
</reference>
<keyword evidence="5" id="KW-0812">Transmembrane</keyword>
<feature type="disulfide bond" evidence="14">
    <location>
        <begin position="168"/>
        <end position="177"/>
    </location>
</feature>
<dbReference type="CDD" id="cd00054">
    <property type="entry name" value="EGF_CA"/>
    <property type="match status" value="1"/>
</dbReference>
<feature type="non-terminal residue" evidence="16">
    <location>
        <position position="281"/>
    </location>
</feature>
<keyword evidence="11" id="KW-0472">Membrane</keyword>
<dbReference type="SUPFAM" id="SSF57196">
    <property type="entry name" value="EGF/Laminin"/>
    <property type="match status" value="6"/>
</dbReference>
<evidence type="ECO:0000256" key="2">
    <source>
        <dbReference type="ARBA" id="ARBA00022473"/>
    </source>
</evidence>
<keyword evidence="12 14" id="KW-1015">Disulfide bond</keyword>
<keyword evidence="4 14" id="KW-0245">EGF-like domain</keyword>
<accession>A0A8X6NGE3</accession>
<dbReference type="GO" id="GO:0032991">
    <property type="term" value="C:protein-containing complex"/>
    <property type="evidence" value="ECO:0007669"/>
    <property type="project" value="TreeGrafter"/>
</dbReference>
<dbReference type="Pfam" id="PF12661">
    <property type="entry name" value="hEGF"/>
    <property type="match status" value="1"/>
</dbReference>
<dbReference type="GO" id="GO:0045197">
    <property type="term" value="P:establishment or maintenance of epithelial cell apical/basal polarity"/>
    <property type="evidence" value="ECO:0007669"/>
    <property type="project" value="TreeGrafter"/>
</dbReference>
<evidence type="ECO:0000256" key="5">
    <source>
        <dbReference type="ARBA" id="ARBA00022692"/>
    </source>
</evidence>
<feature type="disulfide bond" evidence="14">
    <location>
        <begin position="60"/>
        <end position="69"/>
    </location>
</feature>
<keyword evidence="9" id="KW-0106">Calcium</keyword>
<evidence type="ECO:0000313" key="16">
    <source>
        <dbReference type="EMBL" id="GFT13635.1"/>
    </source>
</evidence>
<feature type="domain" description="EGF-like" evidence="15">
    <location>
        <begin position="34"/>
        <end position="70"/>
    </location>
</feature>
<evidence type="ECO:0000256" key="13">
    <source>
        <dbReference type="ARBA" id="ARBA00023180"/>
    </source>
</evidence>
<keyword evidence="6" id="KW-0479">Metal-binding</keyword>
<keyword evidence="2" id="KW-0217">Developmental protein</keyword>
<keyword evidence="8" id="KW-0677">Repeat</keyword>
<keyword evidence="13" id="KW-0325">Glycoprotein</keyword>
<dbReference type="InterPro" id="IPR013032">
    <property type="entry name" value="EGF-like_CS"/>
</dbReference>
<dbReference type="GO" id="GO:0005509">
    <property type="term" value="F:calcium ion binding"/>
    <property type="evidence" value="ECO:0007669"/>
    <property type="project" value="InterPro"/>
</dbReference>
<dbReference type="EMBL" id="BMAW01057910">
    <property type="protein sequence ID" value="GFT13635.1"/>
    <property type="molecule type" value="Genomic_DNA"/>
</dbReference>
<dbReference type="FunFam" id="2.10.25.10:FF:000659">
    <property type="entry name" value="Crumbs cell polarity complex component 2b"/>
    <property type="match status" value="1"/>
</dbReference>
<feature type="domain" description="EGF-like" evidence="15">
    <location>
        <begin position="142"/>
        <end position="178"/>
    </location>
</feature>
<dbReference type="InterPro" id="IPR001881">
    <property type="entry name" value="EGF-like_Ca-bd_dom"/>
</dbReference>
<gene>
    <name evidence="16" type="primary">Sned1_0</name>
    <name evidence="16" type="ORF">NPIL_29341</name>
</gene>
<dbReference type="FunFam" id="2.10.25.10:FF:000095">
    <property type="entry name" value="Notch, isoform B"/>
    <property type="match status" value="1"/>
</dbReference>
<dbReference type="SMART" id="SM00179">
    <property type="entry name" value="EGF_CA"/>
    <property type="match status" value="5"/>
</dbReference>
<evidence type="ECO:0000256" key="4">
    <source>
        <dbReference type="ARBA" id="ARBA00022536"/>
    </source>
</evidence>
<comment type="caution">
    <text evidence="14">Lacks conserved residue(s) required for the propagation of feature annotation.</text>
</comment>
<dbReference type="PANTHER" id="PTHR24049:SF22">
    <property type="entry name" value="DROSOPHILA CRUMBS HOMOLOG"/>
    <property type="match status" value="1"/>
</dbReference>
<dbReference type="SMART" id="SM00181">
    <property type="entry name" value="EGF"/>
    <property type="match status" value="6"/>
</dbReference>
<evidence type="ECO:0000256" key="12">
    <source>
        <dbReference type="ARBA" id="ARBA00023157"/>
    </source>
</evidence>
<feature type="domain" description="EGF-like" evidence="15">
    <location>
        <begin position="1"/>
        <end position="31"/>
    </location>
</feature>
<dbReference type="GO" id="GO:0005886">
    <property type="term" value="C:plasma membrane"/>
    <property type="evidence" value="ECO:0007669"/>
    <property type="project" value="UniProtKB-SubCell"/>
</dbReference>
<dbReference type="Gene3D" id="2.10.25.10">
    <property type="entry name" value="Laminin"/>
    <property type="match status" value="6"/>
</dbReference>
<dbReference type="PROSITE" id="PS50026">
    <property type="entry name" value="EGF_3"/>
    <property type="match status" value="5"/>
</dbReference>
<evidence type="ECO:0000256" key="10">
    <source>
        <dbReference type="ARBA" id="ARBA00022989"/>
    </source>
</evidence>
<dbReference type="OrthoDB" id="6430402at2759"/>
<proteinExistence type="predicted"/>
<dbReference type="GO" id="GO:0007157">
    <property type="term" value="P:heterophilic cell-cell adhesion via plasma membrane cell adhesion molecules"/>
    <property type="evidence" value="ECO:0007669"/>
    <property type="project" value="TreeGrafter"/>
</dbReference>
<keyword evidence="17" id="KW-1185">Reference proteome</keyword>
<dbReference type="GO" id="GO:0007409">
    <property type="term" value="P:axonogenesis"/>
    <property type="evidence" value="ECO:0007669"/>
    <property type="project" value="UniProtKB-ARBA"/>
</dbReference>
<name>A0A8X6NGE3_NEPPI</name>
<dbReference type="Pfam" id="PF00008">
    <property type="entry name" value="EGF"/>
    <property type="match status" value="4"/>
</dbReference>
<dbReference type="PROSITE" id="PS00022">
    <property type="entry name" value="EGF_1"/>
    <property type="match status" value="2"/>
</dbReference>